<evidence type="ECO:0000313" key="2">
    <source>
        <dbReference type="EMBL" id="OAM98287.1"/>
    </source>
</evidence>
<dbReference type="EMBL" id="JAPFIT010000010">
    <property type="protein sequence ID" value="MDC5738863.1"/>
    <property type="molecule type" value="Genomic_DNA"/>
</dbReference>
<dbReference type="OrthoDB" id="5906376at2"/>
<protein>
    <submittedName>
        <fullName evidence="2">Flavodoxin</fullName>
    </submittedName>
</protein>
<evidence type="ECO:0000313" key="1">
    <source>
        <dbReference type="EMBL" id="MDC5738863.1"/>
    </source>
</evidence>
<evidence type="ECO:0000313" key="3">
    <source>
        <dbReference type="Proteomes" id="UP000094761"/>
    </source>
</evidence>
<reference evidence="2 3" key="1">
    <citation type="submission" date="2016-03" db="EMBL/GenBank/DDBJ databases">
        <title>Draft genome sequence of the Vibrio tubiashii subs. europaeus.</title>
        <authorList>
            <person name="Spinard E."/>
            <person name="Dubert J."/>
            <person name="Nelson D.R."/>
            <person name="Barja J.L."/>
        </authorList>
    </citation>
    <scope>NUCLEOTIDE SEQUENCE [LARGE SCALE GENOMIC DNA]</scope>
    <source>
        <strain evidence="3">PP-638</strain>
        <strain evidence="2">PP2-638</strain>
    </source>
</reference>
<dbReference type="Proteomes" id="UP000094761">
    <property type="component" value="Unassembled WGS sequence"/>
</dbReference>
<organism evidence="2 3">
    <name type="scientific">Vibrio europaeus</name>
    <dbReference type="NCBI Taxonomy" id="300876"/>
    <lineage>
        <taxon>Bacteria</taxon>
        <taxon>Pseudomonadati</taxon>
        <taxon>Pseudomonadota</taxon>
        <taxon>Gammaproteobacteria</taxon>
        <taxon>Vibrionales</taxon>
        <taxon>Vibrionaceae</taxon>
        <taxon>Vibrio</taxon>
        <taxon>Vibrio oreintalis group</taxon>
    </lineage>
</organism>
<keyword evidence="4" id="KW-1185">Reference proteome</keyword>
<evidence type="ECO:0000313" key="4">
    <source>
        <dbReference type="Proteomes" id="UP001150001"/>
    </source>
</evidence>
<dbReference type="RefSeq" id="WP_069669433.1">
    <property type="nucleotide sequence ID" value="NZ_CP064857.1"/>
</dbReference>
<dbReference type="EMBL" id="LUAX01000007">
    <property type="protein sequence ID" value="OAM98287.1"/>
    <property type="molecule type" value="Genomic_DNA"/>
</dbReference>
<accession>A0A178J9L9</accession>
<gene>
    <name evidence="2" type="ORF">AZ468_22505</name>
    <name evidence="1" type="ORF">OPW20_02230</name>
</gene>
<dbReference type="GeneID" id="78078507"/>
<name>A0A178J9L9_9VIBR</name>
<reference evidence="1" key="2">
    <citation type="submission" date="2022-11" db="EMBL/GenBank/DDBJ databases">
        <title>Role of the vibriolysin VemA secreted by the emergent pathogen Vibrio europaeus in the colonization of Manila clam mucus.</title>
        <authorList>
            <person name="Martinez C."/>
            <person name="Rodriguez S."/>
            <person name="Vences A."/>
            <person name="Barja J.L."/>
            <person name="Toranzo A.E."/>
            <person name="Dubert J."/>
        </authorList>
    </citation>
    <scope>NUCLEOTIDE SEQUENCE</scope>
    <source>
        <strain evidence="1">3454</strain>
    </source>
</reference>
<dbReference type="Proteomes" id="UP001150001">
    <property type="component" value="Unassembled WGS sequence"/>
</dbReference>
<proteinExistence type="predicted"/>
<comment type="caution">
    <text evidence="2">The sequence shown here is derived from an EMBL/GenBank/DDBJ whole genome shotgun (WGS) entry which is preliminary data.</text>
</comment>
<dbReference type="AlphaFoldDB" id="A0A178J9L9"/>
<sequence length="168" mass="18904">MMIPKIAEIKNEWLYQQVDVEYPTKESIAGLALYKEKSASCQYDQLESVPTESSDFGKDDIFLVDFHRLTVMFALLQARRWQSQADKDLILEFLSQIIYSEPCSLYLGFKSGEAIAAAIVTTSEDASLISDIVVKDESEQLNQQGFVAALCVKLGMNDDRARSLFVES</sequence>